<comment type="subcellular location">
    <subcellularLocation>
        <location evidence="1">Membrane</location>
        <topology evidence="1">Multi-pass membrane protein</topology>
    </subcellularLocation>
</comment>
<evidence type="ECO:0000256" key="2">
    <source>
        <dbReference type="ARBA" id="ARBA00022692"/>
    </source>
</evidence>
<evidence type="ECO:0000313" key="7">
    <source>
        <dbReference type="Proteomes" id="UP001316184"/>
    </source>
</evidence>
<feature type="transmembrane region" description="Helical" evidence="5">
    <location>
        <begin position="62"/>
        <end position="82"/>
    </location>
</feature>
<evidence type="ECO:0000313" key="6">
    <source>
        <dbReference type="EMBL" id="UUP13271.1"/>
    </source>
</evidence>
<feature type="transmembrane region" description="Helical" evidence="5">
    <location>
        <begin position="240"/>
        <end position="260"/>
    </location>
</feature>
<dbReference type="PANTHER" id="PTHR20855">
    <property type="entry name" value="ADIPOR/PROGESTIN RECEPTOR-RELATED"/>
    <property type="match status" value="1"/>
</dbReference>
<evidence type="ECO:0000256" key="1">
    <source>
        <dbReference type="ARBA" id="ARBA00004141"/>
    </source>
</evidence>
<keyword evidence="3 5" id="KW-1133">Transmembrane helix</keyword>
<evidence type="ECO:0000256" key="3">
    <source>
        <dbReference type="ARBA" id="ARBA00022989"/>
    </source>
</evidence>
<name>A0ABY5MBU8_9ACTN</name>
<keyword evidence="2 5" id="KW-0812">Transmembrane</keyword>
<feature type="transmembrane region" description="Helical" evidence="5">
    <location>
        <begin position="177"/>
        <end position="198"/>
    </location>
</feature>
<keyword evidence="4 5" id="KW-0472">Membrane</keyword>
<sequence>MSNQRSGPGSTYAYAGGAPGRRAASPQQIAADAIAGAGRAAGAVHDHTSDAIADIKPRLRGWLHAATAPLAFVSLLVVLVMAEGFAARLGVAVFMVSSLLLFTTSAIYHTGTWSAQRTKLLKRIDHANIFVLIAGSSTPFAILLLSAEHARVLMAVMWGGAAIGVAVKVLWIDAPRWMGVTLYLALGWAPVPFSADFIGGGHHTALLLLAAGGILYSLGALVYGAKRPNPSPAFFGFHEVFHALTIAAFAAHCVGVSLLVTGRG</sequence>
<protein>
    <submittedName>
        <fullName evidence="6">Hemolysin III family protein</fullName>
    </submittedName>
</protein>
<evidence type="ECO:0000256" key="5">
    <source>
        <dbReference type="SAM" id="Phobius"/>
    </source>
</evidence>
<gene>
    <name evidence="6" type="ORF">NQV15_15670</name>
</gene>
<accession>A0ABY5MBU8</accession>
<dbReference type="Pfam" id="PF03006">
    <property type="entry name" value="HlyIII"/>
    <property type="match status" value="1"/>
</dbReference>
<dbReference type="InterPro" id="IPR004254">
    <property type="entry name" value="AdipoR/HlyIII-related"/>
</dbReference>
<feature type="transmembrane region" description="Helical" evidence="5">
    <location>
        <begin position="89"/>
        <end position="108"/>
    </location>
</feature>
<reference evidence="6 7" key="1">
    <citation type="submission" date="2022-08" db="EMBL/GenBank/DDBJ databases">
        <title>novel species in genus Aeromicrobium.</title>
        <authorList>
            <person name="Ye L."/>
        </authorList>
    </citation>
    <scope>NUCLEOTIDE SEQUENCE [LARGE SCALE GENOMIC DNA]</scope>
    <source>
        <strain evidence="7">zg-Y1379</strain>
    </source>
</reference>
<feature type="transmembrane region" description="Helical" evidence="5">
    <location>
        <begin position="205"/>
        <end position="225"/>
    </location>
</feature>
<proteinExistence type="predicted"/>
<feature type="transmembrane region" description="Helical" evidence="5">
    <location>
        <begin position="128"/>
        <end position="145"/>
    </location>
</feature>
<evidence type="ECO:0000256" key="4">
    <source>
        <dbReference type="ARBA" id="ARBA00023136"/>
    </source>
</evidence>
<organism evidence="6 7">
    <name type="scientific">Aeromicrobium wangtongii</name>
    <dbReference type="NCBI Taxonomy" id="2969247"/>
    <lineage>
        <taxon>Bacteria</taxon>
        <taxon>Bacillati</taxon>
        <taxon>Actinomycetota</taxon>
        <taxon>Actinomycetes</taxon>
        <taxon>Propionibacteriales</taxon>
        <taxon>Nocardioidaceae</taxon>
        <taxon>Aeromicrobium</taxon>
    </lineage>
</organism>
<dbReference type="PANTHER" id="PTHR20855:SF3">
    <property type="entry name" value="LD03007P"/>
    <property type="match status" value="1"/>
</dbReference>
<keyword evidence="7" id="KW-1185">Reference proteome</keyword>
<dbReference type="RefSeq" id="WP_232403783.1">
    <property type="nucleotide sequence ID" value="NZ_CP102173.1"/>
</dbReference>
<dbReference type="EMBL" id="CP102173">
    <property type="protein sequence ID" value="UUP13271.1"/>
    <property type="molecule type" value="Genomic_DNA"/>
</dbReference>
<dbReference type="Proteomes" id="UP001316184">
    <property type="component" value="Chromosome"/>
</dbReference>
<feature type="transmembrane region" description="Helical" evidence="5">
    <location>
        <begin position="152"/>
        <end position="171"/>
    </location>
</feature>